<name>A0A2J8RCL1_PONAB</name>
<comment type="caution">
    <text evidence="2">The sequence shown here is derived from an EMBL/GenBank/DDBJ whole genome shotgun (WGS) entry which is preliminary data.</text>
</comment>
<dbReference type="PROSITE" id="PS51257">
    <property type="entry name" value="PROKAR_LIPOPROTEIN"/>
    <property type="match status" value="1"/>
</dbReference>
<dbReference type="AlphaFoldDB" id="A0A2J8RCL1"/>
<protein>
    <submittedName>
        <fullName evidence="2">CCL16 isoform 2</fullName>
    </submittedName>
</protein>
<organism evidence="2">
    <name type="scientific">Pongo abelii</name>
    <name type="common">Sumatran orangutan</name>
    <name type="synonym">Pongo pygmaeus abelii</name>
    <dbReference type="NCBI Taxonomy" id="9601"/>
    <lineage>
        <taxon>Eukaryota</taxon>
        <taxon>Metazoa</taxon>
        <taxon>Chordata</taxon>
        <taxon>Craniata</taxon>
        <taxon>Vertebrata</taxon>
        <taxon>Euteleostomi</taxon>
        <taxon>Mammalia</taxon>
        <taxon>Eutheria</taxon>
        <taxon>Euarchontoglires</taxon>
        <taxon>Primates</taxon>
        <taxon>Haplorrhini</taxon>
        <taxon>Catarrhini</taxon>
        <taxon>Hominidae</taxon>
        <taxon>Pongo</taxon>
    </lineage>
</organism>
<evidence type="ECO:0000313" key="2">
    <source>
        <dbReference type="EMBL" id="PNJ06253.1"/>
    </source>
</evidence>
<reference evidence="2" key="1">
    <citation type="submission" date="2017-12" db="EMBL/GenBank/DDBJ databases">
        <title>High-resolution comparative analysis of great ape genomes.</title>
        <authorList>
            <person name="Pollen A."/>
            <person name="Hastie A."/>
            <person name="Hormozdiari F."/>
            <person name="Dougherty M."/>
            <person name="Liu R."/>
            <person name="Chaisson M."/>
            <person name="Hoppe E."/>
            <person name="Hill C."/>
            <person name="Pang A."/>
            <person name="Hillier L."/>
            <person name="Baker C."/>
            <person name="Armstrong J."/>
            <person name="Shendure J."/>
            <person name="Paten B."/>
            <person name="Wilson R."/>
            <person name="Chao H."/>
            <person name="Schneider V."/>
            <person name="Ventura M."/>
            <person name="Kronenberg Z."/>
            <person name="Murali S."/>
            <person name="Gordon D."/>
            <person name="Cantsilieris S."/>
            <person name="Munson K."/>
            <person name="Nelson B."/>
            <person name="Raja A."/>
            <person name="Underwood J."/>
            <person name="Diekhans M."/>
            <person name="Fiddes I."/>
            <person name="Haussler D."/>
            <person name="Eichler E."/>
        </authorList>
    </citation>
    <scope>NUCLEOTIDE SEQUENCE [LARGE SCALE GENOMIC DNA]</scope>
    <source>
        <strain evidence="2">Susie</strain>
    </source>
</reference>
<accession>A0A2J8RCL1</accession>
<keyword evidence="1" id="KW-0732">Signal</keyword>
<dbReference type="EMBL" id="NDHI03003710">
    <property type="protein sequence ID" value="PNJ06253.1"/>
    <property type="molecule type" value="Genomic_DNA"/>
</dbReference>
<feature type="chain" id="PRO_5014317326" evidence="1">
    <location>
        <begin position="23"/>
        <end position="53"/>
    </location>
</feature>
<gene>
    <name evidence="2" type="ORF">CR201_G0051838</name>
</gene>
<proteinExistence type="predicted"/>
<feature type="signal peptide" evidence="1">
    <location>
        <begin position="1"/>
        <end position="22"/>
    </location>
</feature>
<sequence>MKVSEAALSLLVLILIITSASCSQPSWSAVARSQLTTTSASWVQVILLPQSPE</sequence>
<evidence type="ECO:0000256" key="1">
    <source>
        <dbReference type="SAM" id="SignalP"/>
    </source>
</evidence>